<evidence type="ECO:0000313" key="8">
    <source>
        <dbReference type="Proteomes" id="UP000320672"/>
    </source>
</evidence>
<dbReference type="KEGG" id="rml:FF011L_02870"/>
<dbReference type="EMBL" id="CP036262">
    <property type="protein sequence ID" value="QDS91557.1"/>
    <property type="molecule type" value="Genomic_DNA"/>
</dbReference>
<evidence type="ECO:0000256" key="2">
    <source>
        <dbReference type="ARBA" id="ARBA00022723"/>
    </source>
</evidence>
<dbReference type="PROSITE" id="PS51007">
    <property type="entry name" value="CYTC"/>
    <property type="match status" value="1"/>
</dbReference>
<dbReference type="AlphaFoldDB" id="A0A517M9U2"/>
<accession>A0A517M9U2</accession>
<dbReference type="InterPro" id="IPR022655">
    <property type="entry name" value="DUF1553"/>
</dbReference>
<feature type="signal peptide" evidence="5">
    <location>
        <begin position="1"/>
        <end position="37"/>
    </location>
</feature>
<evidence type="ECO:0000259" key="6">
    <source>
        <dbReference type="PROSITE" id="PS51007"/>
    </source>
</evidence>
<dbReference type="SUPFAM" id="SSF46626">
    <property type="entry name" value="Cytochrome c"/>
    <property type="match status" value="1"/>
</dbReference>
<keyword evidence="8" id="KW-1185">Reference proteome</keyword>
<dbReference type="RefSeq" id="WP_145349607.1">
    <property type="nucleotide sequence ID" value="NZ_CP036262.1"/>
</dbReference>
<dbReference type="Proteomes" id="UP000320672">
    <property type="component" value="Chromosome"/>
</dbReference>
<dbReference type="InterPro" id="IPR036909">
    <property type="entry name" value="Cyt_c-like_dom_sf"/>
</dbReference>
<dbReference type="InterPro" id="IPR011429">
    <property type="entry name" value="Cyt_c_Planctomycete-type"/>
</dbReference>
<feature type="domain" description="Cytochrome c" evidence="6">
    <location>
        <begin position="32"/>
        <end position="130"/>
    </location>
</feature>
<sequence length="1034" mass="114162" precursor="true">MQSIHRRHSTHRTFSPLACGLSSLLILSFVAPATSRADDFFESQIRPLLISHCIECHGPKKQESGLRLDSREGWMLGGDSGTAIVPGDPENSLLIQAVNDSDGAAQMPPDENKLTPAQIADLVTWVKQGAKDPRVLDAASESASNAMDLETAKQFWSFQALSKPTPPNVKDARWMVNPVDAFVRAELEKQKLTPVGTADKRTLIRRATFDLTGLPPTPAEIDTFLNDSSPEAFAALIERLLQSPAYGERWGRHWLDVARYADTAGDGADYPVPEAGQYRDWVVNALNRDQPFDEFIREQIAGDILAKDGPPDRYAELVTATGFLAIGKRYGYAPNTAYQYLDFADVIDSVGRSILGLSVGCARCHDHKFDPISAADYYALYGIFESTKWAFPGGESHKRPAHFPPLVPAAEAARLDIIKADKLASLNSELKKLTQTRSELDGKSFAGGVDLNWEYQAIGKPPSKPWFSSGPNVILAEAQSPFTHVHPAGTRGVRVASPKPHDGIRYGFEQALHATPGKQIHFTIDFRTNAASTPQGAYRFFLGRGVVQSLAIECSVTATEFAMRSGGDWEIMRTLKPDTWYTLRVTLDHEKKTYSGVVGTLDDLSEFKDKPLNPNWDGIANTFICDGIGHTKGPAPTRDIDNLGLQDSAFGIPGSGPVVIPEQEPVSQQRLAELDAQIKEVTTQRDAVLAAPAYPVAYGVSEGTPTNTRLQQRGEPERLGDQIPRRFLEVLGGDTLPPESTGSGRLELANWLTRPSNPLTARVFVNRVWQWHFGQGLVSTSSDFGTRGERPSHPELLEWLTSEFIASGWSVKSLHRLIMNSQTYTLASEDQADNLSADPGNRWLWRYSRRPLDAESIRDAMLAVSGQLDRTLPPPHPFPAVGKWAYTIHRPFHAVYESNHRSIYLMHQRNRRHPFLAMFDAADPNVSVSQRLPTTTPTQSLFLMNSPFVHQQAQAFANQILASAEEDASRVRVAYEQALGRTATDAEVKQTLTFLSEYQSKLADQKPSTETPSLDAWAAIARVLFSSNGFLYVD</sequence>
<name>A0A517M9U2_9BACT</name>
<dbReference type="InterPro" id="IPR011444">
    <property type="entry name" value="DUF1549"/>
</dbReference>
<dbReference type="Pfam" id="PF07635">
    <property type="entry name" value="PSCyt1"/>
    <property type="match status" value="1"/>
</dbReference>
<evidence type="ECO:0000256" key="5">
    <source>
        <dbReference type="SAM" id="SignalP"/>
    </source>
</evidence>
<dbReference type="PANTHER" id="PTHR35889:SF3">
    <property type="entry name" value="F-BOX DOMAIN-CONTAINING PROTEIN"/>
    <property type="match status" value="1"/>
</dbReference>
<proteinExistence type="predicted"/>
<protein>
    <submittedName>
        <fullName evidence="7">Planctomycete cytochrome C</fullName>
    </submittedName>
</protein>
<dbReference type="Gene3D" id="1.10.760.10">
    <property type="entry name" value="Cytochrome c-like domain"/>
    <property type="match status" value="1"/>
</dbReference>
<evidence type="ECO:0000313" key="7">
    <source>
        <dbReference type="EMBL" id="QDS91557.1"/>
    </source>
</evidence>
<dbReference type="PANTHER" id="PTHR35889">
    <property type="entry name" value="CYCLOINULO-OLIGOSACCHARIDE FRUCTANOTRANSFERASE-RELATED"/>
    <property type="match status" value="1"/>
</dbReference>
<dbReference type="Pfam" id="PF07587">
    <property type="entry name" value="PSD1"/>
    <property type="match status" value="1"/>
</dbReference>
<reference evidence="7 8" key="1">
    <citation type="submission" date="2019-02" db="EMBL/GenBank/DDBJ databases">
        <title>Deep-cultivation of Planctomycetes and their phenomic and genomic characterization uncovers novel biology.</title>
        <authorList>
            <person name="Wiegand S."/>
            <person name="Jogler M."/>
            <person name="Boedeker C."/>
            <person name="Pinto D."/>
            <person name="Vollmers J."/>
            <person name="Rivas-Marin E."/>
            <person name="Kohn T."/>
            <person name="Peeters S.H."/>
            <person name="Heuer A."/>
            <person name="Rast P."/>
            <person name="Oberbeckmann S."/>
            <person name="Bunk B."/>
            <person name="Jeske O."/>
            <person name="Meyerdierks A."/>
            <person name="Storesund J.E."/>
            <person name="Kallscheuer N."/>
            <person name="Luecker S."/>
            <person name="Lage O.M."/>
            <person name="Pohl T."/>
            <person name="Merkel B.J."/>
            <person name="Hornburger P."/>
            <person name="Mueller R.-W."/>
            <person name="Bruemmer F."/>
            <person name="Labrenz M."/>
            <person name="Spormann A.M."/>
            <person name="Op den Camp H."/>
            <person name="Overmann J."/>
            <person name="Amann R."/>
            <person name="Jetten M.S.M."/>
            <person name="Mascher T."/>
            <person name="Medema M.H."/>
            <person name="Devos D.P."/>
            <person name="Kaster A.-K."/>
            <person name="Ovreas L."/>
            <person name="Rohde M."/>
            <person name="Galperin M.Y."/>
            <person name="Jogler C."/>
        </authorList>
    </citation>
    <scope>NUCLEOTIDE SEQUENCE [LARGE SCALE GENOMIC DNA]</scope>
    <source>
        <strain evidence="7 8">FF011L</strain>
    </source>
</reference>
<gene>
    <name evidence="7" type="ORF">FF011L_02870</name>
</gene>
<dbReference type="GO" id="GO:0020037">
    <property type="term" value="F:heme binding"/>
    <property type="evidence" value="ECO:0007669"/>
    <property type="project" value="InterPro"/>
</dbReference>
<keyword evidence="1 4" id="KW-0349">Heme</keyword>
<dbReference type="GO" id="GO:0046872">
    <property type="term" value="F:metal ion binding"/>
    <property type="evidence" value="ECO:0007669"/>
    <property type="project" value="UniProtKB-KW"/>
</dbReference>
<evidence type="ECO:0000256" key="4">
    <source>
        <dbReference type="PROSITE-ProRule" id="PRU00433"/>
    </source>
</evidence>
<feature type="chain" id="PRO_5021798236" evidence="5">
    <location>
        <begin position="38"/>
        <end position="1034"/>
    </location>
</feature>
<keyword evidence="5" id="KW-0732">Signal</keyword>
<organism evidence="7 8">
    <name type="scientific">Roseimaritima multifibrata</name>
    <dbReference type="NCBI Taxonomy" id="1930274"/>
    <lineage>
        <taxon>Bacteria</taxon>
        <taxon>Pseudomonadati</taxon>
        <taxon>Planctomycetota</taxon>
        <taxon>Planctomycetia</taxon>
        <taxon>Pirellulales</taxon>
        <taxon>Pirellulaceae</taxon>
        <taxon>Roseimaritima</taxon>
    </lineage>
</organism>
<dbReference type="GO" id="GO:0009055">
    <property type="term" value="F:electron transfer activity"/>
    <property type="evidence" value="ECO:0007669"/>
    <property type="project" value="InterPro"/>
</dbReference>
<dbReference type="Pfam" id="PF07583">
    <property type="entry name" value="PSCyt2"/>
    <property type="match status" value="1"/>
</dbReference>
<dbReference type="InterPro" id="IPR009056">
    <property type="entry name" value="Cyt_c-like_dom"/>
</dbReference>
<evidence type="ECO:0000256" key="1">
    <source>
        <dbReference type="ARBA" id="ARBA00022617"/>
    </source>
</evidence>
<keyword evidence="3 4" id="KW-0408">Iron</keyword>
<dbReference type="OrthoDB" id="127107at2"/>
<evidence type="ECO:0000256" key="3">
    <source>
        <dbReference type="ARBA" id="ARBA00023004"/>
    </source>
</evidence>
<keyword evidence="2 4" id="KW-0479">Metal-binding</keyword>